<dbReference type="EMBL" id="JAADJT010000006">
    <property type="protein sequence ID" value="NGZ85674.1"/>
    <property type="molecule type" value="Genomic_DNA"/>
</dbReference>
<protein>
    <submittedName>
        <fullName evidence="1">Uncharacterized protein</fullName>
    </submittedName>
</protein>
<accession>A0ABX0FM44</accession>
<evidence type="ECO:0000313" key="2">
    <source>
        <dbReference type="Proteomes" id="UP000666369"/>
    </source>
</evidence>
<organism evidence="1 2">
    <name type="scientific">Duganella aceris</name>
    <dbReference type="NCBI Taxonomy" id="2703883"/>
    <lineage>
        <taxon>Bacteria</taxon>
        <taxon>Pseudomonadati</taxon>
        <taxon>Pseudomonadota</taxon>
        <taxon>Betaproteobacteria</taxon>
        <taxon>Burkholderiales</taxon>
        <taxon>Oxalobacteraceae</taxon>
        <taxon>Telluria group</taxon>
        <taxon>Duganella</taxon>
    </lineage>
</organism>
<sequence>MASMVPVLGREDVLDQVIAVGVFHLLQAFAHQPDVGAVGLHDAIAVGEESAP</sequence>
<gene>
    <name evidence="1" type="ORF">GW587_15585</name>
</gene>
<dbReference type="Proteomes" id="UP000666369">
    <property type="component" value="Unassembled WGS sequence"/>
</dbReference>
<reference evidence="2" key="1">
    <citation type="submission" date="2023-07" db="EMBL/GenBank/DDBJ databases">
        <title>Duganella aceri sp. nov., isolated from tree sap.</title>
        <authorList>
            <person name="Kim I.S."/>
        </authorList>
    </citation>
    <scope>NUCLEOTIDE SEQUENCE [LARGE SCALE GENOMIC DNA]</scope>
    <source>
        <strain evidence="2">SAP-35</strain>
    </source>
</reference>
<dbReference type="RefSeq" id="WP_166104715.1">
    <property type="nucleotide sequence ID" value="NZ_JAADJT010000006.1"/>
</dbReference>
<name>A0ABX0FM44_9BURK</name>
<comment type="caution">
    <text evidence="1">The sequence shown here is derived from an EMBL/GenBank/DDBJ whole genome shotgun (WGS) entry which is preliminary data.</text>
</comment>
<proteinExistence type="predicted"/>
<evidence type="ECO:0000313" key="1">
    <source>
        <dbReference type="EMBL" id="NGZ85674.1"/>
    </source>
</evidence>
<keyword evidence="2" id="KW-1185">Reference proteome</keyword>